<reference evidence="9" key="1">
    <citation type="journal article" date="2019" name="Int. J. Syst. Evol. Microbiol.">
        <title>The Global Catalogue of Microorganisms (GCM) 10K type strain sequencing project: providing services to taxonomists for standard genome sequencing and annotation.</title>
        <authorList>
            <consortium name="The Broad Institute Genomics Platform"/>
            <consortium name="The Broad Institute Genome Sequencing Center for Infectious Disease"/>
            <person name="Wu L."/>
            <person name="Ma J."/>
        </authorList>
    </citation>
    <scope>NUCLEOTIDE SEQUENCE [LARGE SCALE GENOMIC DNA]</scope>
    <source>
        <strain evidence="9">KCTC 52487</strain>
    </source>
</reference>
<evidence type="ECO:0000313" key="8">
    <source>
        <dbReference type="EMBL" id="MFC2926238.1"/>
    </source>
</evidence>
<evidence type="ECO:0000313" key="9">
    <source>
        <dbReference type="Proteomes" id="UP001595379"/>
    </source>
</evidence>
<dbReference type="Gene3D" id="2.130.10.120">
    <property type="entry name" value="Prolyl oligopeptidase, N-terminal domain"/>
    <property type="match status" value="1"/>
</dbReference>
<proteinExistence type="predicted"/>
<evidence type="ECO:0000256" key="5">
    <source>
        <dbReference type="SAM" id="SignalP"/>
    </source>
</evidence>
<sequence>MTLRIAMSVAAAALLAACNPSTETANEADETETTEAETGMTDNQTAERDIVAIDPENDPRIWLEEVEGEQALDWARAQNERTFARLQDDPRFEAFYQQALEIYQSEDRIPYGSYRDGHIYNFWQDAANTHGLWRRATLESYETDSPEWEVILDLDALSEEEGINWVWRGADCLSPENLRCMITLSDGGRDAAHRREFDMQTRSFVEDGFVTPEAKGGVAWVDQDTLLVMLATSPETSTESGYPYIVRRWERGTPLEDAVEVLRGDTSDVGVWAFRTEGTGGAHHMMVSEANTFYDTTWWALPEGRDPVQLPLPAKSSIQSLYDGQLVFTIEEEWSPDGAGETFPQGALLSFGYQNWLDTGEIAVETVFIAGERESIGGVGATASALLVQIDANVVGGLSAFTHGGDGWTREDVETPANMTLGLTGTGPDHDVAFLNAQGFLTPDSLYRVNVAERTTSPLKSTPERFDTEGLVVEQREAQSPDGTMIPYFVVRREDTVMDGTTPTLLYAYGGFQVSITPSYSGVRGRLWLDRGGAYVVANIRGGGEFGPAWHQAGLTMNRQRIYDDLIAVAEDMIDTGLTSPRHLGVYGGSNGGLLTGVMYTQRPDLWNAVVSAVPLLDMLRFDRLLAGASWVGEYGSPSNPDEGAFLQSISPYHNVDANGDYPEIYLFTSTADDRVHPGHARKFAHLLSETGHPYLYYENIEGGHSAAANLPELARRDAMLYVFLTQKLMDETAPEGSAD</sequence>
<dbReference type="Pfam" id="PF02897">
    <property type="entry name" value="Peptidase_S9_N"/>
    <property type="match status" value="1"/>
</dbReference>
<evidence type="ECO:0000256" key="4">
    <source>
        <dbReference type="SAM" id="MobiDB-lite"/>
    </source>
</evidence>
<accession>A0ABV6ZXW0</accession>
<dbReference type="SUPFAM" id="SSF50993">
    <property type="entry name" value="Peptidase/esterase 'gauge' domain"/>
    <property type="match status" value="1"/>
</dbReference>
<name>A0ABV6ZXW0_9PROT</name>
<dbReference type="Proteomes" id="UP001595379">
    <property type="component" value="Unassembled WGS sequence"/>
</dbReference>
<dbReference type="PANTHER" id="PTHR42881">
    <property type="entry name" value="PROLYL ENDOPEPTIDASE"/>
    <property type="match status" value="1"/>
</dbReference>
<dbReference type="PROSITE" id="PS51257">
    <property type="entry name" value="PROKAR_LIPOPROTEIN"/>
    <property type="match status" value="1"/>
</dbReference>
<evidence type="ECO:0000259" key="6">
    <source>
        <dbReference type="Pfam" id="PF00326"/>
    </source>
</evidence>
<keyword evidence="1" id="KW-0645">Protease</keyword>
<organism evidence="8 9">
    <name type="scientific">Hyphobacterium vulgare</name>
    <dbReference type="NCBI Taxonomy" id="1736751"/>
    <lineage>
        <taxon>Bacteria</taxon>
        <taxon>Pseudomonadati</taxon>
        <taxon>Pseudomonadota</taxon>
        <taxon>Alphaproteobacteria</taxon>
        <taxon>Maricaulales</taxon>
        <taxon>Maricaulaceae</taxon>
        <taxon>Hyphobacterium</taxon>
    </lineage>
</organism>
<dbReference type="EMBL" id="JBHRSV010000016">
    <property type="protein sequence ID" value="MFC2926238.1"/>
    <property type="molecule type" value="Genomic_DNA"/>
</dbReference>
<keyword evidence="9" id="KW-1185">Reference proteome</keyword>
<dbReference type="InterPro" id="IPR029058">
    <property type="entry name" value="AB_hydrolase_fold"/>
</dbReference>
<evidence type="ECO:0000256" key="2">
    <source>
        <dbReference type="ARBA" id="ARBA00022801"/>
    </source>
</evidence>
<feature type="region of interest" description="Disordered" evidence="4">
    <location>
        <begin position="22"/>
        <end position="47"/>
    </location>
</feature>
<dbReference type="InterPro" id="IPR051167">
    <property type="entry name" value="Prolyl_oligopep/macrocyclase"/>
</dbReference>
<comment type="caution">
    <text evidence="8">The sequence shown here is derived from an EMBL/GenBank/DDBJ whole genome shotgun (WGS) entry which is preliminary data.</text>
</comment>
<keyword evidence="2" id="KW-0378">Hydrolase</keyword>
<dbReference type="PANTHER" id="PTHR42881:SF13">
    <property type="entry name" value="PROLYL ENDOPEPTIDASE"/>
    <property type="match status" value="1"/>
</dbReference>
<gene>
    <name evidence="8" type="ORF">ACFOOR_08975</name>
</gene>
<protein>
    <submittedName>
        <fullName evidence="8">Prolyl oligopeptidase family protein</fullName>
    </submittedName>
</protein>
<feature type="domain" description="Peptidase S9A N-terminal" evidence="7">
    <location>
        <begin position="57"/>
        <end position="461"/>
    </location>
</feature>
<evidence type="ECO:0000256" key="3">
    <source>
        <dbReference type="ARBA" id="ARBA00022825"/>
    </source>
</evidence>
<evidence type="ECO:0000259" key="7">
    <source>
        <dbReference type="Pfam" id="PF02897"/>
    </source>
</evidence>
<feature type="chain" id="PRO_5047145259" evidence="5">
    <location>
        <begin position="26"/>
        <end position="740"/>
    </location>
</feature>
<dbReference type="InterPro" id="IPR002470">
    <property type="entry name" value="Peptidase_S9A"/>
</dbReference>
<dbReference type="PRINTS" id="PR00862">
    <property type="entry name" value="PROLIGOPTASE"/>
</dbReference>
<dbReference type="RefSeq" id="WP_343164550.1">
    <property type="nucleotide sequence ID" value="NZ_JBHRSV010000016.1"/>
</dbReference>
<dbReference type="Gene3D" id="3.40.50.1820">
    <property type="entry name" value="alpha/beta hydrolase"/>
    <property type="match status" value="1"/>
</dbReference>
<feature type="compositionally biased region" description="Acidic residues" evidence="4">
    <location>
        <begin position="26"/>
        <end position="35"/>
    </location>
</feature>
<dbReference type="InterPro" id="IPR001375">
    <property type="entry name" value="Peptidase_S9_cat"/>
</dbReference>
<keyword evidence="3" id="KW-0720">Serine protease</keyword>
<evidence type="ECO:0000256" key="1">
    <source>
        <dbReference type="ARBA" id="ARBA00022670"/>
    </source>
</evidence>
<keyword evidence="5" id="KW-0732">Signal</keyword>
<feature type="signal peptide" evidence="5">
    <location>
        <begin position="1"/>
        <end position="25"/>
    </location>
</feature>
<feature type="domain" description="Peptidase S9 prolyl oligopeptidase catalytic" evidence="6">
    <location>
        <begin position="527"/>
        <end position="729"/>
    </location>
</feature>
<dbReference type="SUPFAM" id="SSF53474">
    <property type="entry name" value="alpha/beta-Hydrolases"/>
    <property type="match status" value="1"/>
</dbReference>
<dbReference type="InterPro" id="IPR023302">
    <property type="entry name" value="Pept_S9A_N"/>
</dbReference>
<dbReference type="Pfam" id="PF00326">
    <property type="entry name" value="Peptidase_S9"/>
    <property type="match status" value="1"/>
</dbReference>